<name>Q5DZ47_ALIF1</name>
<dbReference type="InterPro" id="IPR050706">
    <property type="entry name" value="Cyclic-di-GMP_PDE-like"/>
</dbReference>
<reference evidence="2 3" key="2">
    <citation type="journal article" date="2008" name="BMC Genomics">
        <title>Comparative genomics-based investigation of resequencing targets in Vibrio fischeri: focus on point miscalls and artefactual expansions.</title>
        <authorList>
            <person name="Mandel M.J."/>
            <person name="Stabb E.V."/>
            <person name="Ruby E.G."/>
        </authorList>
    </citation>
    <scope>NUCLEOTIDE SEQUENCE [LARGE SCALE GENOMIC DNA]</scope>
    <source>
        <strain evidence="3">ATCC 700601 / ES114</strain>
    </source>
</reference>
<dbReference type="GO" id="GO:0071111">
    <property type="term" value="F:cyclic-guanylate-specific phosphodiesterase activity"/>
    <property type="evidence" value="ECO:0007669"/>
    <property type="project" value="InterPro"/>
</dbReference>
<dbReference type="KEGG" id="vfi:VF_A0879"/>
<accession>Q5DZ47</accession>
<dbReference type="PROSITE" id="PS50883">
    <property type="entry name" value="EAL"/>
    <property type="match status" value="1"/>
</dbReference>
<dbReference type="PATRIC" id="fig|312309.11.peg.3478"/>
<dbReference type="InterPro" id="IPR035919">
    <property type="entry name" value="EAL_sf"/>
</dbReference>
<dbReference type="Proteomes" id="UP000000537">
    <property type="component" value="Chromosome II"/>
</dbReference>
<evidence type="ECO:0000313" key="2">
    <source>
        <dbReference type="EMBL" id="AAW87949.1"/>
    </source>
</evidence>
<keyword evidence="3" id="KW-1185">Reference proteome</keyword>
<dbReference type="STRING" id="312309.VF_A0879"/>
<dbReference type="EMBL" id="CP000021">
    <property type="protein sequence ID" value="AAW87949.1"/>
    <property type="molecule type" value="Genomic_DNA"/>
</dbReference>
<sequence>MPTYTFKNQIITCIANICDEVLGVLTRRLARIEVNMYDYFHYKEKKYYFFCNKMIAKEFLYSTSFGELKKIVDNKLITTYVQEIIKVPKYEVVGYEALSRGPANSSLFSAKNLFDEAKNQDIKYEFEFLCIINALALMNSMKDDTFLTINMSPLLLLDKTILAVLYGVKRLKIELTENTPITYWPPFLFVISRLQNEGIDVWLDDVESGFFDFETVNTVKPKVAKLCMSIVKRACSDVLYFCILRKAIKEMQNIGVEIVAEGIETAFQAELMRTIGVNYMQGYFFSKPRDALSAF</sequence>
<evidence type="ECO:0000313" key="3">
    <source>
        <dbReference type="Proteomes" id="UP000000537"/>
    </source>
</evidence>
<dbReference type="PANTHER" id="PTHR33121:SF76">
    <property type="entry name" value="SIGNALING PROTEIN"/>
    <property type="match status" value="1"/>
</dbReference>
<dbReference type="PANTHER" id="PTHR33121">
    <property type="entry name" value="CYCLIC DI-GMP PHOSPHODIESTERASE PDEF"/>
    <property type="match status" value="1"/>
</dbReference>
<dbReference type="OrthoDB" id="5894408at2"/>
<reference evidence="2 3" key="1">
    <citation type="journal article" date="2005" name="Proc. Natl. Acad. Sci. U.S.A.">
        <title>Complete genome sequence of Vibrio fischeri: a symbiotic bacterium with pathogenic congeners.</title>
        <authorList>
            <person name="Ruby E.G."/>
            <person name="Urbanowski M."/>
            <person name="Campbell J."/>
            <person name="Dunn A."/>
            <person name="Faini M."/>
            <person name="Gunsalus R."/>
            <person name="Lostroh P."/>
            <person name="Lupp C."/>
            <person name="McCann J."/>
            <person name="Millikan D."/>
            <person name="Schaefer A."/>
            <person name="Stabb E."/>
            <person name="Stevens A."/>
            <person name="Visick K."/>
            <person name="Whistler C."/>
            <person name="Greenberg E.P."/>
        </authorList>
    </citation>
    <scope>NUCLEOTIDE SEQUENCE [LARGE SCALE GENOMIC DNA]</scope>
    <source>
        <strain evidence="3">ATCC 700601 / ES114</strain>
    </source>
</reference>
<dbReference type="Pfam" id="PF00563">
    <property type="entry name" value="EAL"/>
    <property type="match status" value="1"/>
</dbReference>
<feature type="domain" description="EAL" evidence="1">
    <location>
        <begin position="61"/>
        <end position="295"/>
    </location>
</feature>
<organism evidence="2 3">
    <name type="scientific">Aliivibrio fischeri (strain ATCC 700601 / ES114)</name>
    <name type="common">Vibrio fischeri</name>
    <dbReference type="NCBI Taxonomy" id="312309"/>
    <lineage>
        <taxon>Bacteria</taxon>
        <taxon>Pseudomonadati</taxon>
        <taxon>Pseudomonadota</taxon>
        <taxon>Gammaproteobacteria</taxon>
        <taxon>Vibrionales</taxon>
        <taxon>Vibrionaceae</taxon>
        <taxon>Aliivibrio</taxon>
    </lineage>
</organism>
<dbReference type="SMART" id="SM00052">
    <property type="entry name" value="EAL"/>
    <property type="match status" value="1"/>
</dbReference>
<gene>
    <name evidence="2" type="ordered locus">VF_A0879</name>
</gene>
<dbReference type="InterPro" id="IPR001633">
    <property type="entry name" value="EAL_dom"/>
</dbReference>
<protein>
    <submittedName>
        <fullName evidence="2">EAL domain protein</fullName>
    </submittedName>
</protein>
<dbReference type="SUPFAM" id="SSF141868">
    <property type="entry name" value="EAL domain-like"/>
    <property type="match status" value="1"/>
</dbReference>
<dbReference type="CDD" id="cd01948">
    <property type="entry name" value="EAL"/>
    <property type="match status" value="1"/>
</dbReference>
<dbReference type="Gene3D" id="3.20.20.450">
    <property type="entry name" value="EAL domain"/>
    <property type="match status" value="1"/>
</dbReference>
<proteinExistence type="predicted"/>
<dbReference type="eggNOG" id="COG2200">
    <property type="taxonomic scope" value="Bacteria"/>
</dbReference>
<dbReference type="AlphaFoldDB" id="Q5DZ47"/>
<dbReference type="EnsemblBacteria" id="AAW87949">
    <property type="protein sequence ID" value="AAW87949"/>
    <property type="gene ID" value="VF_A0879"/>
</dbReference>
<dbReference type="DNASU" id="3280650"/>
<dbReference type="HOGENOM" id="CLU_000445_70_50_6"/>
<evidence type="ECO:0000259" key="1">
    <source>
        <dbReference type="PROSITE" id="PS50883"/>
    </source>
</evidence>